<dbReference type="Gene3D" id="3.30.70.1280">
    <property type="entry name" value="SP0830-like domains"/>
    <property type="match status" value="1"/>
</dbReference>
<reference evidence="1 2" key="1">
    <citation type="submission" date="2022-10" db="EMBL/GenBank/DDBJ databases">
        <title>Pararhodobacter sp. nov., isolated from marine algae.</title>
        <authorList>
            <person name="Choi B.J."/>
            <person name="Kim J.M."/>
            <person name="Lee J.K."/>
            <person name="Choi D.G."/>
            <person name="Jeon C.O."/>
        </authorList>
    </citation>
    <scope>NUCLEOTIDE SEQUENCE [LARGE SCALE GENOMIC DNA]</scope>
    <source>
        <strain evidence="1 2">ZQ420</strain>
    </source>
</reference>
<sequence length="177" mass="18582">MLPDPRILLLRGVNVGAHRKLPMADLREILAGLGLVDVRTHIQSGNAVFRDPQGRDGLGPLISQGIGARFAFTPESLVLDRAAFESVLAANPFSGEDPGKVSIGFLACSSAVSVHVLEALAAGDERCALTPAAFYLHSPAGIGRSKLAAQAERRLAVPMTVRNARVAQAIASLAQEL</sequence>
<dbReference type="RefSeq" id="WP_264505022.1">
    <property type="nucleotide sequence ID" value="NZ_JAPDFL010000001.1"/>
</dbReference>
<gene>
    <name evidence="1" type="ORF">OKW52_06635</name>
</gene>
<comment type="caution">
    <text evidence="1">The sequence shown here is derived from an EMBL/GenBank/DDBJ whole genome shotgun (WGS) entry which is preliminary data.</text>
</comment>
<dbReference type="PIRSF" id="PIRSF008502">
    <property type="entry name" value="UCP008502"/>
    <property type="match status" value="1"/>
</dbReference>
<evidence type="ECO:0000313" key="1">
    <source>
        <dbReference type="EMBL" id="MCW1931947.1"/>
    </source>
</evidence>
<dbReference type="PANTHER" id="PTHR36439">
    <property type="entry name" value="BLL4334 PROTEIN"/>
    <property type="match status" value="1"/>
</dbReference>
<dbReference type="Pfam" id="PF08002">
    <property type="entry name" value="DUF1697"/>
    <property type="match status" value="1"/>
</dbReference>
<accession>A0ABT3GWM9</accession>
<dbReference type="InterPro" id="IPR012545">
    <property type="entry name" value="DUF1697"/>
</dbReference>
<evidence type="ECO:0000313" key="2">
    <source>
        <dbReference type="Proteomes" id="UP001208938"/>
    </source>
</evidence>
<dbReference type="PANTHER" id="PTHR36439:SF1">
    <property type="entry name" value="DUF1697 DOMAIN-CONTAINING PROTEIN"/>
    <property type="match status" value="1"/>
</dbReference>
<keyword evidence="2" id="KW-1185">Reference proteome</keyword>
<dbReference type="SUPFAM" id="SSF160379">
    <property type="entry name" value="SP0830-like"/>
    <property type="match status" value="1"/>
</dbReference>
<protein>
    <submittedName>
        <fullName evidence="1">DUF1697 domain-containing protein</fullName>
    </submittedName>
</protein>
<dbReference type="EMBL" id="JAPDFL010000001">
    <property type="protein sequence ID" value="MCW1931947.1"/>
    <property type="molecule type" value="Genomic_DNA"/>
</dbReference>
<organism evidence="1 2">
    <name type="scientific">Pararhodobacter zhoushanensis</name>
    <dbReference type="NCBI Taxonomy" id="2479545"/>
    <lineage>
        <taxon>Bacteria</taxon>
        <taxon>Pseudomonadati</taxon>
        <taxon>Pseudomonadota</taxon>
        <taxon>Alphaproteobacteria</taxon>
        <taxon>Rhodobacterales</taxon>
        <taxon>Paracoccaceae</taxon>
        <taxon>Pararhodobacter</taxon>
    </lineage>
</organism>
<dbReference type="Proteomes" id="UP001208938">
    <property type="component" value="Unassembled WGS sequence"/>
</dbReference>
<proteinExistence type="predicted"/>
<name>A0ABT3GWM9_9RHOB</name>